<keyword evidence="2" id="KW-1185">Reference proteome</keyword>
<sequence>MLPKAASDLSIKVRQAARSISQRIRVGGISLGVASRLLDAFSRIVQSKLGKVRLIAAFNRNAIRHELKETDTIFEHHLRTPVADAGGTAGVQWDVGAIIEPGCRHRCLR</sequence>
<accession>A0A5B9MJK4</accession>
<gene>
    <name evidence="1" type="ORF">Mal15_42200</name>
</gene>
<name>A0A5B9MJK4_9BACT</name>
<dbReference type="KEGG" id="smam:Mal15_42200"/>
<dbReference type="AlphaFoldDB" id="A0A5B9MJK4"/>
<organism evidence="1 2">
    <name type="scientific">Stieleria maiorica</name>
    <dbReference type="NCBI Taxonomy" id="2795974"/>
    <lineage>
        <taxon>Bacteria</taxon>
        <taxon>Pseudomonadati</taxon>
        <taxon>Planctomycetota</taxon>
        <taxon>Planctomycetia</taxon>
        <taxon>Pirellulales</taxon>
        <taxon>Pirellulaceae</taxon>
        <taxon>Stieleria</taxon>
    </lineage>
</organism>
<evidence type="ECO:0000313" key="2">
    <source>
        <dbReference type="Proteomes" id="UP000321353"/>
    </source>
</evidence>
<dbReference type="RefSeq" id="WP_147869434.1">
    <property type="nucleotide sequence ID" value="NZ_CP036264.1"/>
</dbReference>
<reference evidence="1 2" key="1">
    <citation type="submission" date="2019-02" db="EMBL/GenBank/DDBJ databases">
        <title>Planctomycetal bacteria perform biofilm scaping via a novel small molecule.</title>
        <authorList>
            <person name="Jeske O."/>
            <person name="Boedeker C."/>
            <person name="Wiegand S."/>
            <person name="Breitling P."/>
            <person name="Kallscheuer N."/>
            <person name="Jogler M."/>
            <person name="Rohde M."/>
            <person name="Petersen J."/>
            <person name="Medema M.H."/>
            <person name="Surup F."/>
            <person name="Jogler C."/>
        </authorList>
    </citation>
    <scope>NUCLEOTIDE SEQUENCE [LARGE SCALE GENOMIC DNA]</scope>
    <source>
        <strain evidence="1 2">Mal15</strain>
    </source>
</reference>
<dbReference type="EMBL" id="CP036264">
    <property type="protein sequence ID" value="QEG00151.1"/>
    <property type="molecule type" value="Genomic_DNA"/>
</dbReference>
<dbReference type="Proteomes" id="UP000321353">
    <property type="component" value="Chromosome"/>
</dbReference>
<evidence type="ECO:0000313" key="1">
    <source>
        <dbReference type="EMBL" id="QEG00151.1"/>
    </source>
</evidence>
<protein>
    <submittedName>
        <fullName evidence="1">Uncharacterized protein</fullName>
    </submittedName>
</protein>
<proteinExistence type="predicted"/>